<dbReference type="PANTHER" id="PTHR33928:SF7">
    <property type="entry name" value="POLYGALACTURONASE QRT3"/>
    <property type="match status" value="1"/>
</dbReference>
<name>A0A484NBR5_9ASTE</name>
<evidence type="ECO:0000313" key="3">
    <source>
        <dbReference type="EMBL" id="VFQ98520.1"/>
    </source>
</evidence>
<dbReference type="FunFam" id="2.160.20.10:FF:000046">
    <property type="entry name" value="Polygalacturonase QRT3"/>
    <property type="match status" value="1"/>
</dbReference>
<dbReference type="AlphaFoldDB" id="A0A484NBR5"/>
<dbReference type="EMBL" id="OOIL02006592">
    <property type="protein sequence ID" value="VFQ98520.1"/>
    <property type="molecule type" value="Genomic_DNA"/>
</dbReference>
<gene>
    <name evidence="3" type="ORF">CCAM_LOCUS40296</name>
</gene>
<feature type="domain" description="Rhamnogalacturonase A/B/Epimerase-like pectate lyase" evidence="2">
    <location>
        <begin position="80"/>
        <end position="301"/>
    </location>
</feature>
<dbReference type="SUPFAM" id="SSF51126">
    <property type="entry name" value="Pectin lyase-like"/>
    <property type="match status" value="1"/>
</dbReference>
<keyword evidence="4" id="KW-1185">Reference proteome</keyword>
<dbReference type="Proteomes" id="UP000595140">
    <property type="component" value="Unassembled WGS sequence"/>
</dbReference>
<reference evidence="3 4" key="1">
    <citation type="submission" date="2018-04" db="EMBL/GenBank/DDBJ databases">
        <authorList>
            <person name="Vogel A."/>
        </authorList>
    </citation>
    <scope>NUCLEOTIDE SEQUENCE [LARGE SCALE GENOMIC DNA]</scope>
</reference>
<dbReference type="PANTHER" id="PTHR33928">
    <property type="entry name" value="POLYGALACTURONASE QRT3"/>
    <property type="match status" value="1"/>
</dbReference>
<keyword evidence="1" id="KW-0732">Signal</keyword>
<dbReference type="GO" id="GO:0004650">
    <property type="term" value="F:polygalacturonase activity"/>
    <property type="evidence" value="ECO:0007669"/>
    <property type="project" value="InterPro"/>
</dbReference>
<dbReference type="Gene3D" id="2.160.20.10">
    <property type="entry name" value="Single-stranded right-handed beta-helix, Pectin lyase-like"/>
    <property type="match status" value="1"/>
</dbReference>
<protein>
    <recommendedName>
        <fullName evidence="2">Rhamnogalacturonase A/B/Epimerase-like pectate lyase domain-containing protein</fullName>
    </recommendedName>
</protein>
<feature type="signal peptide" evidence="1">
    <location>
        <begin position="1"/>
        <end position="25"/>
    </location>
</feature>
<dbReference type="InterPro" id="IPR039279">
    <property type="entry name" value="QRT3-like"/>
</dbReference>
<evidence type="ECO:0000256" key="1">
    <source>
        <dbReference type="SAM" id="SignalP"/>
    </source>
</evidence>
<evidence type="ECO:0000259" key="2">
    <source>
        <dbReference type="Pfam" id="PF12708"/>
    </source>
</evidence>
<dbReference type="InterPro" id="IPR012334">
    <property type="entry name" value="Pectin_lyas_fold"/>
</dbReference>
<feature type="chain" id="PRO_5019859449" description="Rhamnogalacturonase A/B/Epimerase-like pectate lyase domain-containing protein" evidence="1">
    <location>
        <begin position="26"/>
        <end position="488"/>
    </location>
</feature>
<proteinExistence type="predicted"/>
<dbReference type="Pfam" id="PF12708">
    <property type="entry name" value="Pect-lyase_RHGA_epim"/>
    <property type="match status" value="1"/>
</dbReference>
<organism evidence="3 4">
    <name type="scientific">Cuscuta campestris</name>
    <dbReference type="NCBI Taxonomy" id="132261"/>
    <lineage>
        <taxon>Eukaryota</taxon>
        <taxon>Viridiplantae</taxon>
        <taxon>Streptophyta</taxon>
        <taxon>Embryophyta</taxon>
        <taxon>Tracheophyta</taxon>
        <taxon>Spermatophyta</taxon>
        <taxon>Magnoliopsida</taxon>
        <taxon>eudicotyledons</taxon>
        <taxon>Gunneridae</taxon>
        <taxon>Pentapetalae</taxon>
        <taxon>asterids</taxon>
        <taxon>lamiids</taxon>
        <taxon>Solanales</taxon>
        <taxon>Convolvulaceae</taxon>
        <taxon>Cuscuteae</taxon>
        <taxon>Cuscuta</taxon>
        <taxon>Cuscuta subgen. Grammica</taxon>
        <taxon>Cuscuta sect. Cleistogrammica</taxon>
    </lineage>
</organism>
<dbReference type="InterPro" id="IPR011050">
    <property type="entry name" value="Pectin_lyase_fold/virulence"/>
</dbReference>
<sequence>MAKRTPSSSSLGLLTLLATITVCKFHVPGMCSNNDDDQTRNNLEKFPVSRVEPGSSSPPDYSTLFATAPTTTPSGRVYGVTSYGADPSGEEDSTGAIMEAIRDALDGPSEGFLFAGIRNLGGARVDLQGGTYVVSRPLNFPLPGRGNLIIHGGTLKASENFPAEGYLLDLSPTTSGGGQAYNYEFITFKDLLLDSNFRGGGIQVVHSLRIGIDNCYITHFTTNGILVRGGHETYIRNSFLGQHITAGGDPDERNFTGTAIDLSGNDNAVTDVVIFSAQVGVAVSGQANLLSGVHCYNKATGFGGTGIYVKVPGNTQTRIVNCYMDYTGIVAEDPVQLHVSNSFFLGDAFVELKSVRGTIAGINIVDNMFAGSGKGIDIVQLDQKLAPFKDVERVVVERNNVRGMNLKSTVGMGWARGNGTTWTVDLDRVLLFPNLATFVQYTFKSSENSFPKHVLRNTSDNRVVIESDMPVTAEVFVMVDQSKSSVIN</sequence>
<dbReference type="InterPro" id="IPR024535">
    <property type="entry name" value="RHGA/B-epi-like_pectate_lyase"/>
</dbReference>
<evidence type="ECO:0000313" key="4">
    <source>
        <dbReference type="Proteomes" id="UP000595140"/>
    </source>
</evidence>
<dbReference type="OrthoDB" id="1046782at2759"/>
<accession>A0A484NBR5</accession>